<sequence length="46" mass="5170">MAADFTGFSVLMTDVKGDEIKINIRQPRLQPSSQTKTPAKKRVFAF</sequence>
<keyword evidence="2" id="KW-1185">Reference proteome</keyword>
<evidence type="ECO:0000313" key="2">
    <source>
        <dbReference type="Proteomes" id="UP001461163"/>
    </source>
</evidence>
<protein>
    <submittedName>
        <fullName evidence="1">Uncharacterized protein</fullName>
    </submittedName>
</protein>
<gene>
    <name evidence="1" type="ORF">WNY77_02835</name>
</gene>
<accession>A0ABU9SS06</accession>
<comment type="caution">
    <text evidence="1">The sequence shown here is derived from an EMBL/GenBank/DDBJ whole genome shotgun (WGS) entry which is preliminary data.</text>
</comment>
<proteinExistence type="predicted"/>
<reference evidence="1 2" key="1">
    <citation type="submission" date="2024-03" db="EMBL/GenBank/DDBJ databases">
        <title>Community enrichment and isolation of bacterial strains for fucoidan degradation.</title>
        <authorList>
            <person name="Sichert A."/>
        </authorList>
    </citation>
    <scope>NUCLEOTIDE SEQUENCE [LARGE SCALE GENOMIC DNA]</scope>
    <source>
        <strain evidence="1 2">AS12</strain>
    </source>
</reference>
<name>A0ABU9SS06_9ALTE</name>
<dbReference type="RefSeq" id="WP_006992278.1">
    <property type="nucleotide sequence ID" value="NZ_JBBMQS010000001.1"/>
</dbReference>
<organism evidence="1 2">
    <name type="scientific">Paraglaciecola mesophila</name>
    <dbReference type="NCBI Taxonomy" id="197222"/>
    <lineage>
        <taxon>Bacteria</taxon>
        <taxon>Pseudomonadati</taxon>
        <taxon>Pseudomonadota</taxon>
        <taxon>Gammaproteobacteria</taxon>
        <taxon>Alteromonadales</taxon>
        <taxon>Alteromonadaceae</taxon>
        <taxon>Paraglaciecola</taxon>
    </lineage>
</organism>
<dbReference type="Proteomes" id="UP001461163">
    <property type="component" value="Unassembled WGS sequence"/>
</dbReference>
<evidence type="ECO:0000313" key="1">
    <source>
        <dbReference type="EMBL" id="MEM5496325.1"/>
    </source>
</evidence>
<dbReference type="EMBL" id="JBBMQS010000001">
    <property type="protein sequence ID" value="MEM5496325.1"/>
    <property type="molecule type" value="Genomic_DNA"/>
</dbReference>